<dbReference type="EMBL" id="JAHQIW010000107">
    <property type="protein sequence ID" value="KAJ1346067.1"/>
    <property type="molecule type" value="Genomic_DNA"/>
</dbReference>
<evidence type="ECO:0000256" key="4">
    <source>
        <dbReference type="ARBA" id="ARBA00022776"/>
    </source>
</evidence>
<evidence type="ECO:0000256" key="11">
    <source>
        <dbReference type="SAM" id="Coils"/>
    </source>
</evidence>
<dbReference type="InterPro" id="IPR055260">
    <property type="entry name" value="Ndc80_CH"/>
</dbReference>
<keyword evidence="2 10" id="KW-0158">Chromosome</keyword>
<evidence type="ECO:0000256" key="7">
    <source>
        <dbReference type="ARBA" id="ARBA00023242"/>
    </source>
</evidence>
<keyword evidence="8 10" id="KW-0131">Cell cycle</keyword>
<proteinExistence type="inferred from homology"/>
<feature type="coiled-coil region" evidence="11">
    <location>
        <begin position="239"/>
        <end position="266"/>
    </location>
</feature>
<feature type="non-terminal residue" evidence="14">
    <location>
        <position position="589"/>
    </location>
</feature>
<dbReference type="PANTHER" id="PTHR10643:SF2">
    <property type="entry name" value="KINETOCHORE PROTEIN NDC80 HOMOLOG"/>
    <property type="match status" value="1"/>
</dbReference>
<comment type="subcellular location">
    <subcellularLocation>
        <location evidence="10">Chromosome</location>
        <location evidence="10">Centromere</location>
        <location evidence="10">Kinetochore</location>
    </subcellularLocation>
    <subcellularLocation>
        <location evidence="10">Nucleus</location>
    </subcellularLocation>
</comment>
<evidence type="ECO:0000259" key="13">
    <source>
        <dbReference type="Pfam" id="PF03801"/>
    </source>
</evidence>
<dbReference type="InterPro" id="IPR038273">
    <property type="entry name" value="Ndc80_sf"/>
</dbReference>
<evidence type="ECO:0000256" key="12">
    <source>
        <dbReference type="SAM" id="MobiDB-lite"/>
    </source>
</evidence>
<gene>
    <name evidence="14" type="ORF">KIN20_000755</name>
</gene>
<dbReference type="GO" id="GO:0031262">
    <property type="term" value="C:Ndc80 complex"/>
    <property type="evidence" value="ECO:0007669"/>
    <property type="project" value="UniProtKB-UniRule"/>
</dbReference>
<evidence type="ECO:0000256" key="1">
    <source>
        <dbReference type="ARBA" id="ARBA00007050"/>
    </source>
</evidence>
<dbReference type="Proteomes" id="UP001196413">
    <property type="component" value="Unassembled WGS sequence"/>
</dbReference>
<keyword evidence="4 10" id="KW-0498">Mitosis</keyword>
<feature type="coiled-coil region" evidence="11">
    <location>
        <begin position="305"/>
        <end position="367"/>
    </location>
</feature>
<comment type="caution">
    <text evidence="14">The sequence shown here is derived from an EMBL/GenBank/DDBJ whole genome shotgun (WGS) entry which is preliminary data.</text>
</comment>
<evidence type="ECO:0000256" key="5">
    <source>
        <dbReference type="ARBA" id="ARBA00022838"/>
    </source>
</evidence>
<keyword evidence="6 11" id="KW-0175">Coiled coil</keyword>
<name>A0AAD5LSM8_PARTN</name>
<dbReference type="GO" id="GO:0051315">
    <property type="term" value="P:attachment of mitotic spindle microtubules to kinetochore"/>
    <property type="evidence" value="ECO:0007669"/>
    <property type="project" value="UniProtKB-UniRule"/>
</dbReference>
<dbReference type="PANTHER" id="PTHR10643">
    <property type="entry name" value="KINETOCHORE PROTEIN NDC80"/>
    <property type="match status" value="1"/>
</dbReference>
<dbReference type="InterPro" id="IPR005550">
    <property type="entry name" value="Kinetochore_Ndc80"/>
</dbReference>
<evidence type="ECO:0000256" key="2">
    <source>
        <dbReference type="ARBA" id="ARBA00022454"/>
    </source>
</evidence>
<comment type="subunit">
    <text evidence="10">Component of the NDC80 complex.</text>
</comment>
<evidence type="ECO:0000313" key="14">
    <source>
        <dbReference type="EMBL" id="KAJ1346067.1"/>
    </source>
</evidence>
<feature type="domain" description="Kinetochore protein Ndc80 CH" evidence="13">
    <location>
        <begin position="43"/>
        <end position="171"/>
    </location>
</feature>
<dbReference type="AlphaFoldDB" id="A0AAD5LSM8"/>
<accession>A0AAD5LSM8</accession>
<evidence type="ECO:0000256" key="6">
    <source>
        <dbReference type="ARBA" id="ARBA00023054"/>
    </source>
</evidence>
<reference evidence="14" key="1">
    <citation type="submission" date="2021-06" db="EMBL/GenBank/DDBJ databases">
        <title>Parelaphostrongylus tenuis whole genome reference sequence.</title>
        <authorList>
            <person name="Garwood T.J."/>
            <person name="Larsen P.A."/>
            <person name="Fountain-Jones N.M."/>
            <person name="Garbe J.R."/>
            <person name="Macchietto M.G."/>
            <person name="Kania S.A."/>
            <person name="Gerhold R.W."/>
            <person name="Richards J.E."/>
            <person name="Wolf T.M."/>
        </authorList>
    </citation>
    <scope>NUCLEOTIDE SEQUENCE</scope>
    <source>
        <strain evidence="14">MNPRO001-30</strain>
        <tissue evidence="14">Meninges</tissue>
    </source>
</reference>
<feature type="region of interest" description="Disordered" evidence="12">
    <location>
        <begin position="1"/>
        <end position="44"/>
    </location>
</feature>
<dbReference type="Gene3D" id="1.10.418.30">
    <property type="entry name" value="Ncd80 complex, Ncd80 subunit"/>
    <property type="match status" value="1"/>
</dbReference>
<keyword evidence="5 10" id="KW-0995">Kinetochore</keyword>
<keyword evidence="3 10" id="KW-0132">Cell division</keyword>
<keyword evidence="15" id="KW-1185">Reference proteome</keyword>
<evidence type="ECO:0000313" key="15">
    <source>
        <dbReference type="Proteomes" id="UP001196413"/>
    </source>
</evidence>
<keyword evidence="9 10" id="KW-0137">Centromere</keyword>
<comment type="similarity">
    <text evidence="1 10">Belongs to the NDC80/HEC1 family.</text>
</comment>
<dbReference type="GO" id="GO:0005634">
    <property type="term" value="C:nucleus"/>
    <property type="evidence" value="ECO:0007669"/>
    <property type="project" value="UniProtKB-SubCell"/>
</dbReference>
<comment type="function">
    <text evidence="10">Acts as a component of the essential kinetochore-associated NDC80 complex, which is required for chromosome segregation and spindle checkpoint activity.</text>
</comment>
<keyword evidence="7 10" id="KW-0539">Nucleus</keyword>
<dbReference type="Pfam" id="PF03801">
    <property type="entry name" value="Ndc80_HEC"/>
    <property type="match status" value="1"/>
</dbReference>
<feature type="coiled-coil region" evidence="11">
    <location>
        <begin position="486"/>
        <end position="530"/>
    </location>
</feature>
<evidence type="ECO:0000256" key="10">
    <source>
        <dbReference type="RuleBase" id="RU368072"/>
    </source>
</evidence>
<sequence>VVNNAVEWEEEEISGRSQTERAGKSDSGGQARFSLSGPIPASARRHSTFRAITHSVKDTRPLSSKEYQNKMVRKVYDFLLQHDGENCMPERVIRSPTRQDFIYMFESIYQHLSPDFQLRNVNDEVPAIFRELGYPNAIRTSTMQTVGASHTWPHLLGALTWLIEVVEISQSLQGQVGQNLLLGGDDSDGALNAYKYSWLNAGYKKYQMNRFALNDEDFLDDKVAALRTWCEQQQDDAQEEILRAVLEEIEEECNQLEADKGNVERLCEDIARLDDDIMKAALYSEETEQDLNRLMEGHEVVETELNSLANAVSEERSRLSELETLTKAQEASSGLCSDKIRELKVEHDQNQLIIRKLKDELEHLSEQYWLVVPKNKIAFAEQHDRYHKLMLTVKNLHYSAQCGVPLVMENNVKDERALLAAVSNVKTLVGVIEAAFVQRKFDIKQVLSQSATELESVKQEYNVLCGRLRERQRMESRADRQRRREREKWEKALIAGEADLGRLENEKEVLEDKRHEVDSLKWEIERQKAENTEQSRILREKQLKLSEAVLSRFRLIVSDLDLMKEAREWMMRTMKQFCEFEWHIDDESA</sequence>
<dbReference type="GO" id="GO:0051301">
    <property type="term" value="P:cell division"/>
    <property type="evidence" value="ECO:0007669"/>
    <property type="project" value="UniProtKB-UniRule"/>
</dbReference>
<evidence type="ECO:0000256" key="9">
    <source>
        <dbReference type="ARBA" id="ARBA00023328"/>
    </source>
</evidence>
<organism evidence="14 15">
    <name type="scientific">Parelaphostrongylus tenuis</name>
    <name type="common">Meningeal worm</name>
    <dbReference type="NCBI Taxonomy" id="148309"/>
    <lineage>
        <taxon>Eukaryota</taxon>
        <taxon>Metazoa</taxon>
        <taxon>Ecdysozoa</taxon>
        <taxon>Nematoda</taxon>
        <taxon>Chromadorea</taxon>
        <taxon>Rhabditida</taxon>
        <taxon>Rhabditina</taxon>
        <taxon>Rhabditomorpha</taxon>
        <taxon>Strongyloidea</taxon>
        <taxon>Metastrongylidae</taxon>
        <taxon>Parelaphostrongylus</taxon>
    </lineage>
</organism>
<evidence type="ECO:0000256" key="8">
    <source>
        <dbReference type="ARBA" id="ARBA00023306"/>
    </source>
</evidence>
<evidence type="ECO:0000256" key="3">
    <source>
        <dbReference type="ARBA" id="ARBA00022618"/>
    </source>
</evidence>
<protein>
    <recommendedName>
        <fullName evidence="10">Kinetochore protein NDC80</fullName>
    </recommendedName>
</protein>